<dbReference type="InterPro" id="IPR006076">
    <property type="entry name" value="FAD-dep_OxRdtase"/>
</dbReference>
<organism evidence="8 9">
    <name type="scientific">Hypsizygus marmoreus</name>
    <name type="common">White beech mushroom</name>
    <name type="synonym">Agaricus marmoreus</name>
    <dbReference type="NCBI Taxonomy" id="39966"/>
    <lineage>
        <taxon>Eukaryota</taxon>
        <taxon>Fungi</taxon>
        <taxon>Dikarya</taxon>
        <taxon>Basidiomycota</taxon>
        <taxon>Agaricomycotina</taxon>
        <taxon>Agaricomycetes</taxon>
        <taxon>Agaricomycetidae</taxon>
        <taxon>Agaricales</taxon>
        <taxon>Tricholomatineae</taxon>
        <taxon>Lyophyllaceae</taxon>
        <taxon>Hypsizygus</taxon>
    </lineage>
</organism>
<dbReference type="OrthoDB" id="2015447at2759"/>
<feature type="binding site" evidence="6">
    <location>
        <position position="310"/>
    </location>
    <ligand>
        <name>D-dopa</name>
        <dbReference type="ChEBI" id="CHEBI:149689"/>
    </ligand>
</feature>
<dbReference type="Pfam" id="PF01266">
    <property type="entry name" value="DAO"/>
    <property type="match status" value="1"/>
</dbReference>
<dbReference type="InParanoid" id="A0A369KFQ0"/>
<gene>
    <name evidence="8" type="primary">DAO1</name>
    <name evidence="8" type="ORF">Hypma_007237</name>
</gene>
<name>A0A369KFQ0_HYPMA</name>
<keyword evidence="9" id="KW-1185">Reference proteome</keyword>
<feature type="binding site" evidence="6">
    <location>
        <position position="239"/>
    </location>
    <ligand>
        <name>D-dopa</name>
        <dbReference type="ChEBI" id="CHEBI:149689"/>
    </ligand>
</feature>
<feature type="binding site" evidence="6">
    <location>
        <position position="343"/>
    </location>
    <ligand>
        <name>D-dopa</name>
        <dbReference type="ChEBI" id="CHEBI:149689"/>
    </ligand>
</feature>
<dbReference type="PANTHER" id="PTHR11530">
    <property type="entry name" value="D-AMINO ACID OXIDASE"/>
    <property type="match status" value="1"/>
</dbReference>
<evidence type="ECO:0000313" key="9">
    <source>
        <dbReference type="Proteomes" id="UP000076154"/>
    </source>
</evidence>
<dbReference type="Gene3D" id="3.30.9.10">
    <property type="entry name" value="D-Amino Acid Oxidase, subunit A, domain 2"/>
    <property type="match status" value="1"/>
</dbReference>
<dbReference type="Proteomes" id="UP000076154">
    <property type="component" value="Unassembled WGS sequence"/>
</dbReference>
<dbReference type="EMBL" id="LUEZ02000005">
    <property type="protein sequence ID" value="RDB30564.1"/>
    <property type="molecule type" value="Genomic_DNA"/>
</dbReference>
<accession>A0A369KFQ0</accession>
<dbReference type="STRING" id="39966.A0A369KFQ0"/>
<feature type="domain" description="FAD dependent oxidoreductase" evidence="7">
    <location>
        <begin position="6"/>
        <end position="356"/>
    </location>
</feature>
<keyword evidence="5" id="KW-0560">Oxidoreductase</keyword>
<dbReference type="GO" id="GO:0003884">
    <property type="term" value="F:D-amino-acid oxidase activity"/>
    <property type="evidence" value="ECO:0007669"/>
    <property type="project" value="InterPro"/>
</dbReference>
<dbReference type="PANTHER" id="PTHR11530:SF11">
    <property type="entry name" value="D-ASPARTATE OXIDASE"/>
    <property type="match status" value="1"/>
</dbReference>
<dbReference type="GO" id="GO:0019478">
    <property type="term" value="P:D-amino acid catabolic process"/>
    <property type="evidence" value="ECO:0007669"/>
    <property type="project" value="TreeGrafter"/>
</dbReference>
<dbReference type="AlphaFoldDB" id="A0A369KFQ0"/>
<dbReference type="PIRSF" id="PIRSF000189">
    <property type="entry name" value="D-aa_oxidase"/>
    <property type="match status" value="1"/>
</dbReference>
<keyword evidence="3" id="KW-0285">Flavoprotein</keyword>
<evidence type="ECO:0000256" key="1">
    <source>
        <dbReference type="ARBA" id="ARBA00001974"/>
    </source>
</evidence>
<dbReference type="FunCoup" id="A0A369KFQ0">
    <property type="interactions" value="57"/>
</dbReference>
<proteinExistence type="inferred from homology"/>
<sequence>MENSKKVIVLGAGVIGLTAAVKIQEHGGYQVTVLAEVLPTDDKSIRYSSQWAGAHHVLNISEESRQHEMDIDCFGVLWELSKPGSETEENFLRLTQTEYYAKEATLPPLDRMPDHKVIPKELLPPGVLSGASFSSLTMDTPKYLQYLASRLTAAGGKIIRATVQHLNQVVEGGESAFSAEKNPPSPPDAVLVCTGIGSRFLGGVEDKTVYPIRGQTVLVRAPWIKFGRSTAEADGRWTYVIPRRNGDIIIGGTQGVDDWYPYPRPESTRDILERVFAMCPELAPPEIREKRTPTLDDVIPLIIEEGCGLRPARKDGVRLEVEWLQANETGKKVPIVFNYGHGGYGFMSSWGSANIALKLLEDAIGGAK</sequence>
<comment type="caution">
    <text evidence="8">The sequence shown here is derived from an EMBL/GenBank/DDBJ whole genome shotgun (WGS) entry which is preliminary data.</text>
</comment>
<dbReference type="GO" id="GO:0005737">
    <property type="term" value="C:cytoplasm"/>
    <property type="evidence" value="ECO:0007669"/>
    <property type="project" value="TreeGrafter"/>
</dbReference>
<dbReference type="Gene3D" id="3.40.50.720">
    <property type="entry name" value="NAD(P)-binding Rossmann-like Domain"/>
    <property type="match status" value="1"/>
</dbReference>
<evidence type="ECO:0000313" key="8">
    <source>
        <dbReference type="EMBL" id="RDB30564.1"/>
    </source>
</evidence>
<reference evidence="8" key="1">
    <citation type="submission" date="2018-04" db="EMBL/GenBank/DDBJ databases">
        <title>Whole genome sequencing of Hypsizygus marmoreus.</title>
        <authorList>
            <person name="Choi I.-G."/>
            <person name="Min B."/>
            <person name="Kim J.-G."/>
            <person name="Kim S."/>
            <person name="Oh Y.-L."/>
            <person name="Kong W.-S."/>
            <person name="Park H."/>
            <person name="Jeong J."/>
            <person name="Song E.-S."/>
        </authorList>
    </citation>
    <scope>NUCLEOTIDE SEQUENCE [LARGE SCALE GENOMIC DNA]</scope>
    <source>
        <strain evidence="8">51987-8</strain>
    </source>
</reference>
<dbReference type="GO" id="GO:0071949">
    <property type="term" value="F:FAD binding"/>
    <property type="evidence" value="ECO:0007669"/>
    <property type="project" value="InterPro"/>
</dbReference>
<evidence type="ECO:0000256" key="3">
    <source>
        <dbReference type="ARBA" id="ARBA00022630"/>
    </source>
</evidence>
<protein>
    <submittedName>
        <fullName evidence="8">D-amino-acid oxidase</fullName>
    </submittedName>
</protein>
<evidence type="ECO:0000256" key="4">
    <source>
        <dbReference type="ARBA" id="ARBA00022827"/>
    </source>
</evidence>
<evidence type="ECO:0000259" key="7">
    <source>
        <dbReference type="Pfam" id="PF01266"/>
    </source>
</evidence>
<dbReference type="InterPro" id="IPR023209">
    <property type="entry name" value="DAO"/>
</dbReference>
<evidence type="ECO:0000256" key="5">
    <source>
        <dbReference type="ARBA" id="ARBA00023002"/>
    </source>
</evidence>
<feature type="binding site" evidence="6">
    <location>
        <position position="194"/>
    </location>
    <ligand>
        <name>FAD</name>
        <dbReference type="ChEBI" id="CHEBI:57692"/>
    </ligand>
</feature>
<evidence type="ECO:0000256" key="2">
    <source>
        <dbReference type="ARBA" id="ARBA00006730"/>
    </source>
</evidence>
<comment type="cofactor">
    <cofactor evidence="1 6">
        <name>FAD</name>
        <dbReference type="ChEBI" id="CHEBI:57692"/>
    </cofactor>
</comment>
<keyword evidence="4 6" id="KW-0274">FAD</keyword>
<comment type="similarity">
    <text evidence="2">Belongs to the DAMOX/DASOX family.</text>
</comment>
<dbReference type="SUPFAM" id="SSF54373">
    <property type="entry name" value="FAD-linked reductases, C-terminal domain"/>
    <property type="match status" value="1"/>
</dbReference>
<evidence type="ECO:0000256" key="6">
    <source>
        <dbReference type="PIRSR" id="PIRSR000189-1"/>
    </source>
</evidence>
<dbReference type="SUPFAM" id="SSF51971">
    <property type="entry name" value="Nucleotide-binding domain"/>
    <property type="match status" value="1"/>
</dbReference>
<feature type="binding site" evidence="6">
    <location>
        <position position="163"/>
    </location>
    <ligand>
        <name>FAD</name>
        <dbReference type="ChEBI" id="CHEBI:57692"/>
    </ligand>
</feature>
<dbReference type="SMR" id="A0A369KFQ0"/>